<dbReference type="Proteomes" id="UP001054889">
    <property type="component" value="Unassembled WGS sequence"/>
</dbReference>
<evidence type="ECO:0000313" key="2">
    <source>
        <dbReference type="Proteomes" id="UP001054889"/>
    </source>
</evidence>
<accession>A0AAV5D9U5</accession>
<reference evidence="1" key="2">
    <citation type="submission" date="2021-12" db="EMBL/GenBank/DDBJ databases">
        <title>Resequencing data analysis of finger millet.</title>
        <authorList>
            <person name="Hatakeyama M."/>
            <person name="Aluri S."/>
            <person name="Balachadran M.T."/>
            <person name="Sivarajan S.R."/>
            <person name="Poveda L."/>
            <person name="Shimizu-Inatsugi R."/>
            <person name="Schlapbach R."/>
            <person name="Sreeman S.M."/>
            <person name="Shimizu K.K."/>
        </authorList>
    </citation>
    <scope>NUCLEOTIDE SEQUENCE</scope>
</reference>
<gene>
    <name evidence="1" type="primary">ga24848</name>
    <name evidence="1" type="ORF">PR202_ga24848</name>
</gene>
<dbReference type="AlphaFoldDB" id="A0AAV5D9U5"/>
<dbReference type="InterPro" id="IPR023213">
    <property type="entry name" value="CAT-like_dom_sf"/>
</dbReference>
<dbReference type="Gene3D" id="3.30.559.10">
    <property type="entry name" value="Chloramphenicol acetyltransferase-like domain"/>
    <property type="match status" value="1"/>
</dbReference>
<name>A0AAV5D9U5_ELECO</name>
<dbReference type="Pfam" id="PF02458">
    <property type="entry name" value="Transferase"/>
    <property type="match status" value="1"/>
</dbReference>
<reference evidence="1" key="1">
    <citation type="journal article" date="2018" name="DNA Res.">
        <title>Multiple hybrid de novo genome assembly of finger millet, an orphan allotetraploid crop.</title>
        <authorList>
            <person name="Hatakeyama M."/>
            <person name="Aluri S."/>
            <person name="Balachadran M.T."/>
            <person name="Sivarajan S.R."/>
            <person name="Patrignani A."/>
            <person name="Gruter S."/>
            <person name="Poveda L."/>
            <person name="Shimizu-Inatsugi R."/>
            <person name="Baeten J."/>
            <person name="Francoijs K.J."/>
            <person name="Nataraja K.N."/>
            <person name="Reddy Y.A.N."/>
            <person name="Phadnis S."/>
            <person name="Ravikumar R.L."/>
            <person name="Schlapbach R."/>
            <person name="Sreeman S.M."/>
            <person name="Shimizu K.K."/>
        </authorList>
    </citation>
    <scope>NUCLEOTIDE SEQUENCE</scope>
</reference>
<evidence type="ECO:0000313" key="1">
    <source>
        <dbReference type="EMBL" id="GJN07057.1"/>
    </source>
</evidence>
<comment type="caution">
    <text evidence="1">The sequence shown here is derived from an EMBL/GenBank/DDBJ whole genome shotgun (WGS) entry which is preliminary data.</text>
</comment>
<keyword evidence="2" id="KW-1185">Reference proteome</keyword>
<sequence>MVRAGVRAVDARYFQSFIDFGELHGGDEEVLEPMVGDEDYVLLPDVASDSWLHLELHKLDFGCGGRLVGVMPAFVPLDGVIVLMPSLHKDGGVDVFVALYDKHAKELQKIAYTMD</sequence>
<dbReference type="EMBL" id="BQKI01000013">
    <property type="protein sequence ID" value="GJN07057.1"/>
    <property type="molecule type" value="Genomic_DNA"/>
</dbReference>
<protein>
    <submittedName>
        <fullName evidence="1">Uncharacterized protein</fullName>
    </submittedName>
</protein>
<proteinExistence type="predicted"/>
<organism evidence="1 2">
    <name type="scientific">Eleusine coracana subsp. coracana</name>
    <dbReference type="NCBI Taxonomy" id="191504"/>
    <lineage>
        <taxon>Eukaryota</taxon>
        <taxon>Viridiplantae</taxon>
        <taxon>Streptophyta</taxon>
        <taxon>Embryophyta</taxon>
        <taxon>Tracheophyta</taxon>
        <taxon>Spermatophyta</taxon>
        <taxon>Magnoliopsida</taxon>
        <taxon>Liliopsida</taxon>
        <taxon>Poales</taxon>
        <taxon>Poaceae</taxon>
        <taxon>PACMAD clade</taxon>
        <taxon>Chloridoideae</taxon>
        <taxon>Cynodonteae</taxon>
        <taxon>Eleusininae</taxon>
        <taxon>Eleusine</taxon>
    </lineage>
</organism>
<dbReference type="GO" id="GO:0016747">
    <property type="term" value="F:acyltransferase activity, transferring groups other than amino-acyl groups"/>
    <property type="evidence" value="ECO:0007669"/>
    <property type="project" value="UniProtKB-ARBA"/>
</dbReference>